<dbReference type="AlphaFoldDB" id="A0A0D8XPU0"/>
<evidence type="ECO:0000313" key="1">
    <source>
        <dbReference type="EMBL" id="KJH46668.1"/>
    </source>
</evidence>
<dbReference type="OrthoDB" id="413313at2759"/>
<organism evidence="1 2">
    <name type="scientific">Dictyocaulus viviparus</name>
    <name type="common">Bovine lungworm</name>
    <dbReference type="NCBI Taxonomy" id="29172"/>
    <lineage>
        <taxon>Eukaryota</taxon>
        <taxon>Metazoa</taxon>
        <taxon>Ecdysozoa</taxon>
        <taxon>Nematoda</taxon>
        <taxon>Chromadorea</taxon>
        <taxon>Rhabditida</taxon>
        <taxon>Rhabditina</taxon>
        <taxon>Rhabditomorpha</taxon>
        <taxon>Strongyloidea</taxon>
        <taxon>Metastrongylidae</taxon>
        <taxon>Dictyocaulus</taxon>
    </lineage>
</organism>
<protein>
    <submittedName>
        <fullName evidence="1">Uncharacterized protein</fullName>
    </submittedName>
</protein>
<dbReference type="EMBL" id="KN716341">
    <property type="protein sequence ID" value="KJH46668.1"/>
    <property type="molecule type" value="Genomic_DNA"/>
</dbReference>
<dbReference type="Proteomes" id="UP000053766">
    <property type="component" value="Unassembled WGS sequence"/>
</dbReference>
<reference evidence="1 2" key="1">
    <citation type="submission" date="2013-11" db="EMBL/GenBank/DDBJ databases">
        <title>Draft genome of the bovine lungworm Dictyocaulus viviparus.</title>
        <authorList>
            <person name="Mitreva M."/>
        </authorList>
    </citation>
    <scope>NUCLEOTIDE SEQUENCE [LARGE SCALE GENOMIC DNA]</scope>
    <source>
        <strain evidence="1 2">HannoverDv2000</strain>
    </source>
</reference>
<name>A0A0D8XPU0_DICVI</name>
<accession>A0A0D8XPU0</accession>
<reference evidence="2" key="2">
    <citation type="journal article" date="2016" name="Sci. Rep.">
        <title>Dictyocaulus viviparus genome, variome and transcriptome elucidate lungworm biology and support future intervention.</title>
        <authorList>
            <person name="McNulty S.N."/>
            <person name="Strube C."/>
            <person name="Rosa B.A."/>
            <person name="Martin J.C."/>
            <person name="Tyagi R."/>
            <person name="Choi Y.J."/>
            <person name="Wang Q."/>
            <person name="Hallsworth Pepin K."/>
            <person name="Zhang X."/>
            <person name="Ozersky P."/>
            <person name="Wilson R.K."/>
            <person name="Sternberg P.W."/>
            <person name="Gasser R.B."/>
            <person name="Mitreva M."/>
        </authorList>
    </citation>
    <scope>NUCLEOTIDE SEQUENCE [LARGE SCALE GENOMIC DNA]</scope>
    <source>
        <strain evidence="2">HannoverDv2000</strain>
    </source>
</reference>
<sequence length="108" mass="12047">MGGTLMEYLNRVGINSKPNGFPLIFVFILRKSTEAINKDTVNAPPLDEYWKESTMVAVDGPKGVAFYPNCSGFIRSEAEYMWSLNPEGIPKIGQIWPTLLAHESPKTL</sequence>
<gene>
    <name evidence="1" type="ORF">DICVIV_07276</name>
</gene>
<proteinExistence type="predicted"/>
<evidence type="ECO:0000313" key="2">
    <source>
        <dbReference type="Proteomes" id="UP000053766"/>
    </source>
</evidence>
<dbReference type="STRING" id="29172.A0A0D8XPU0"/>
<keyword evidence="2" id="KW-1185">Reference proteome</keyword>